<comment type="caution">
    <text evidence="2">The sequence shown here is derived from an EMBL/GenBank/DDBJ whole genome shotgun (WGS) entry which is preliminary data.</text>
</comment>
<protein>
    <submittedName>
        <fullName evidence="2">Uncharacterized protein</fullName>
    </submittedName>
</protein>
<evidence type="ECO:0000313" key="3">
    <source>
        <dbReference type="Proteomes" id="UP000749646"/>
    </source>
</evidence>
<feature type="compositionally biased region" description="Basic and acidic residues" evidence="1">
    <location>
        <begin position="763"/>
        <end position="782"/>
    </location>
</feature>
<feature type="region of interest" description="Disordered" evidence="1">
    <location>
        <begin position="655"/>
        <end position="698"/>
    </location>
</feature>
<dbReference type="OrthoDB" id="21072at2759"/>
<feature type="region of interest" description="Disordered" evidence="1">
    <location>
        <begin position="226"/>
        <end position="270"/>
    </location>
</feature>
<reference evidence="2" key="1">
    <citation type="journal article" date="2020" name="Fungal Divers.">
        <title>Resolving the Mortierellaceae phylogeny through synthesis of multi-gene phylogenetics and phylogenomics.</title>
        <authorList>
            <person name="Vandepol N."/>
            <person name="Liber J."/>
            <person name="Desiro A."/>
            <person name="Na H."/>
            <person name="Kennedy M."/>
            <person name="Barry K."/>
            <person name="Grigoriev I.V."/>
            <person name="Miller A.N."/>
            <person name="O'Donnell K."/>
            <person name="Stajich J.E."/>
            <person name="Bonito G."/>
        </authorList>
    </citation>
    <scope>NUCLEOTIDE SEQUENCE</scope>
    <source>
        <strain evidence="2">MES-2147</strain>
    </source>
</reference>
<dbReference type="Proteomes" id="UP000749646">
    <property type="component" value="Unassembled WGS sequence"/>
</dbReference>
<evidence type="ECO:0000313" key="2">
    <source>
        <dbReference type="EMBL" id="KAF9954210.1"/>
    </source>
</evidence>
<name>A0A9P6LZI2_9FUNG</name>
<feature type="compositionally biased region" description="Low complexity" evidence="1">
    <location>
        <begin position="551"/>
        <end position="561"/>
    </location>
</feature>
<dbReference type="EMBL" id="JAAAHW010006846">
    <property type="protein sequence ID" value="KAF9954210.1"/>
    <property type="molecule type" value="Genomic_DNA"/>
</dbReference>
<evidence type="ECO:0000256" key="1">
    <source>
        <dbReference type="SAM" id="MobiDB-lite"/>
    </source>
</evidence>
<feature type="compositionally biased region" description="Polar residues" evidence="1">
    <location>
        <begin position="481"/>
        <end position="496"/>
    </location>
</feature>
<organism evidence="2 3">
    <name type="scientific">Modicella reniformis</name>
    <dbReference type="NCBI Taxonomy" id="1440133"/>
    <lineage>
        <taxon>Eukaryota</taxon>
        <taxon>Fungi</taxon>
        <taxon>Fungi incertae sedis</taxon>
        <taxon>Mucoromycota</taxon>
        <taxon>Mortierellomycotina</taxon>
        <taxon>Mortierellomycetes</taxon>
        <taxon>Mortierellales</taxon>
        <taxon>Mortierellaceae</taxon>
        <taxon>Modicella</taxon>
    </lineage>
</organism>
<feature type="compositionally biased region" description="Acidic residues" evidence="1">
    <location>
        <begin position="664"/>
        <end position="680"/>
    </location>
</feature>
<feature type="compositionally biased region" description="Low complexity" evidence="1">
    <location>
        <begin position="582"/>
        <end position="597"/>
    </location>
</feature>
<keyword evidence="3" id="KW-1185">Reference proteome</keyword>
<accession>A0A9P6LZI2</accession>
<dbReference type="AlphaFoldDB" id="A0A9P6LZI2"/>
<gene>
    <name evidence="2" type="ORF">BGZ65_004182</name>
</gene>
<feature type="region of interest" description="Disordered" evidence="1">
    <location>
        <begin position="534"/>
        <end position="597"/>
    </location>
</feature>
<proteinExistence type="predicted"/>
<feature type="compositionally biased region" description="Pro residues" evidence="1">
    <location>
        <begin position="455"/>
        <end position="464"/>
    </location>
</feature>
<feature type="compositionally biased region" description="Basic and acidic residues" evidence="1">
    <location>
        <begin position="236"/>
        <end position="252"/>
    </location>
</feature>
<sequence length="797" mass="87225">MQKIREVFVGAYGALTKAVQEHGRERFAAGSRTSSQVSLIKDVFPVPKFVIEHRKKIAKIYKDEIFQQMAEPRPKRPRVEENDRVVGFLEAIEHEPNDAKDGPAIEAFLRRKFTGWMNGDESPVPELLDQIQQLNYHYALKGMADMEKADGTPLSRAKKEEAFNKAKLLAWNYMKTIGGKRGSSQVRTLQEAARESVIQLIKQDRATGGEKAVACRADSLRDVEFVHADDSDEREDSQGARNNDDNEQRKEVGPGTVGHRNPDNVNASGDSIQLPQLFTRGDKTRETMEKTLWQLIGHTKPSLVNCKDHAVKKQTRGNAVSRQLGNIPVPFLIKRAENLYQNQLQDLHRIGEQQDLSAQLQTGSRPASRGVIGAITQQPSLPLSLGTPTAGESLLLETPGAGLGKKENSLPIGTPSSTGSYPKAQASPSLSSSISTFPTSARPASMSSSASTIRPIPPSSPSPSPSLRNAVVESNVHGSGILSTRGSSQPRSTRGSQLIGAPLERRLNSPMTTLLVSPRDETFVTEVNRQISEPAHPFHQATLSASVRLGSPTRSTQSSRSSPERSADHGNPTIFQDHDRASTVSSSSTPYSQSNSTSQIFEETSFFNQLSSNDSFSRAHQRAELMNNDRGTFQASPFAQTQGVYGLGFMDQTPFYAESNDRDRDDDDEDDDDDDDDDADHTDKDTDSASQDESGPLSEQIKQLHLEDVLAFLPSGAISASGVLSKAAEDGYQRRTASGDNMPFQLDDELASLGTRALEEVLGHEGGDEEDDHKVRGIRFKEAMGPSRMRSLGRDGH</sequence>
<feature type="compositionally biased region" description="Low complexity" evidence="1">
    <location>
        <begin position="427"/>
        <end position="454"/>
    </location>
</feature>
<feature type="region of interest" description="Disordered" evidence="1">
    <location>
        <begin position="379"/>
        <end position="505"/>
    </location>
</feature>
<feature type="region of interest" description="Disordered" evidence="1">
    <location>
        <begin position="763"/>
        <end position="797"/>
    </location>
</feature>